<sequence>MLKFAKFLAVVAWLALIFITSQLALPEPEPTYQPSWFDYVFDKDMHALLFGALGFLVVSLLAEWRLNRRQIFYLAVLFCFAYGITDEYHQGFIAGREVSYWDLAFDVVGGMFGAMIYFIFSKKKFKKSLPRRQAGNT</sequence>
<accession>A0A1F5RZE2</accession>
<name>A0A1F5RZE2_9BACT</name>
<reference evidence="3 4" key="1">
    <citation type="journal article" date="2016" name="Nat. Commun.">
        <title>Thousands of microbial genomes shed light on interconnected biogeochemical processes in an aquifer system.</title>
        <authorList>
            <person name="Anantharaman K."/>
            <person name="Brown C.T."/>
            <person name="Hug L.A."/>
            <person name="Sharon I."/>
            <person name="Castelle C.J."/>
            <person name="Probst A.J."/>
            <person name="Thomas B.C."/>
            <person name="Singh A."/>
            <person name="Wilkins M.J."/>
            <person name="Karaoz U."/>
            <person name="Brodie E.L."/>
            <person name="Williams K.H."/>
            <person name="Hubbard S.S."/>
            <person name="Banfield J.F."/>
        </authorList>
    </citation>
    <scope>NUCLEOTIDE SEQUENCE [LARGE SCALE GENOMIC DNA]</scope>
</reference>
<evidence type="ECO:0000313" key="4">
    <source>
        <dbReference type="Proteomes" id="UP000178682"/>
    </source>
</evidence>
<evidence type="ECO:0000256" key="1">
    <source>
        <dbReference type="SAM" id="Phobius"/>
    </source>
</evidence>
<dbReference type="PANTHER" id="PTHR28008:SF1">
    <property type="entry name" value="DOMAIN PROTEIN, PUTATIVE (AFU_ORTHOLOGUE AFUA_3G10980)-RELATED"/>
    <property type="match status" value="1"/>
</dbReference>
<organism evidence="3 4">
    <name type="scientific">Candidatus Falkowbacteria bacterium RIFCSPLOWO2_12_FULL_45_10</name>
    <dbReference type="NCBI Taxonomy" id="1797990"/>
    <lineage>
        <taxon>Bacteria</taxon>
        <taxon>Candidatus Falkowiibacteriota</taxon>
    </lineage>
</organism>
<dbReference type="EMBL" id="MFFX01000009">
    <property type="protein sequence ID" value="OGF19775.1"/>
    <property type="molecule type" value="Genomic_DNA"/>
</dbReference>
<keyword evidence="1" id="KW-0812">Transmembrane</keyword>
<dbReference type="Proteomes" id="UP000178682">
    <property type="component" value="Unassembled WGS sequence"/>
</dbReference>
<protein>
    <recommendedName>
        <fullName evidence="2">VanZ-like domain-containing protein</fullName>
    </recommendedName>
</protein>
<feature type="domain" description="VanZ-like" evidence="2">
    <location>
        <begin position="38"/>
        <end position="120"/>
    </location>
</feature>
<proteinExistence type="predicted"/>
<dbReference type="NCBIfam" id="NF037970">
    <property type="entry name" value="vanZ_1"/>
    <property type="match status" value="1"/>
</dbReference>
<dbReference type="PANTHER" id="PTHR28008">
    <property type="entry name" value="DOMAIN PROTEIN, PUTATIVE (AFU_ORTHOLOGUE AFUA_3G10980)-RELATED"/>
    <property type="match status" value="1"/>
</dbReference>
<dbReference type="AlphaFoldDB" id="A0A1F5RZE2"/>
<evidence type="ECO:0000259" key="2">
    <source>
        <dbReference type="Pfam" id="PF04892"/>
    </source>
</evidence>
<keyword evidence="1" id="KW-0472">Membrane</keyword>
<feature type="transmembrane region" description="Helical" evidence="1">
    <location>
        <begin position="71"/>
        <end position="88"/>
    </location>
</feature>
<gene>
    <name evidence="3" type="ORF">A3G56_02475</name>
</gene>
<comment type="caution">
    <text evidence="3">The sequence shown here is derived from an EMBL/GenBank/DDBJ whole genome shotgun (WGS) entry which is preliminary data.</text>
</comment>
<keyword evidence="1" id="KW-1133">Transmembrane helix</keyword>
<feature type="transmembrane region" description="Helical" evidence="1">
    <location>
        <begin position="100"/>
        <end position="120"/>
    </location>
</feature>
<feature type="transmembrane region" description="Helical" evidence="1">
    <location>
        <begin position="45"/>
        <end position="64"/>
    </location>
</feature>
<dbReference type="InterPro" id="IPR006976">
    <property type="entry name" value="VanZ-like"/>
</dbReference>
<evidence type="ECO:0000313" key="3">
    <source>
        <dbReference type="EMBL" id="OGF19775.1"/>
    </source>
</evidence>
<dbReference type="Pfam" id="PF04892">
    <property type="entry name" value="VanZ"/>
    <property type="match status" value="1"/>
</dbReference>